<dbReference type="CDD" id="cd05123">
    <property type="entry name" value="STKc_AGC"/>
    <property type="match status" value="1"/>
</dbReference>
<evidence type="ECO:0000256" key="1">
    <source>
        <dbReference type="ARBA" id="ARBA00022527"/>
    </source>
</evidence>
<feature type="domain" description="AGC-kinase C-terminal" evidence="9">
    <location>
        <begin position="402"/>
        <end position="485"/>
    </location>
</feature>
<dbReference type="Gene3D" id="1.10.510.10">
    <property type="entry name" value="Transferase(Phosphotransferase) domain 1"/>
    <property type="match status" value="1"/>
</dbReference>
<protein>
    <submittedName>
        <fullName evidence="10">Kinase-like domain-containing protein</fullName>
    </submittedName>
</protein>
<evidence type="ECO:0000256" key="5">
    <source>
        <dbReference type="ARBA" id="ARBA00022777"/>
    </source>
</evidence>
<name>A0A8H4BPU4_MUCCL</name>
<keyword evidence="3" id="KW-0808">Transferase</keyword>
<dbReference type="SUPFAM" id="SSF56112">
    <property type="entry name" value="Protein kinase-like (PK-like)"/>
    <property type="match status" value="1"/>
</dbReference>
<feature type="binding site" evidence="7">
    <location>
        <position position="164"/>
    </location>
    <ligand>
        <name>ATP</name>
        <dbReference type="ChEBI" id="CHEBI:30616"/>
    </ligand>
</feature>
<dbReference type="EMBL" id="JAAECE010000001">
    <property type="protein sequence ID" value="KAF1806335.1"/>
    <property type="molecule type" value="Genomic_DNA"/>
</dbReference>
<dbReference type="PANTHER" id="PTHR24351">
    <property type="entry name" value="RIBOSOMAL PROTEIN S6 KINASE"/>
    <property type="match status" value="1"/>
</dbReference>
<evidence type="ECO:0000256" key="4">
    <source>
        <dbReference type="ARBA" id="ARBA00022741"/>
    </source>
</evidence>
<dbReference type="InterPro" id="IPR000961">
    <property type="entry name" value="AGC-kinase_C"/>
</dbReference>
<evidence type="ECO:0000259" key="9">
    <source>
        <dbReference type="PROSITE" id="PS51285"/>
    </source>
</evidence>
<dbReference type="InterPro" id="IPR045270">
    <property type="entry name" value="STKc_AGC"/>
</dbReference>
<dbReference type="AlphaFoldDB" id="A0A8H4BPU4"/>
<feature type="domain" description="Protein kinase" evidence="8">
    <location>
        <begin position="135"/>
        <end position="400"/>
    </location>
</feature>
<dbReference type="InterPro" id="IPR017441">
    <property type="entry name" value="Protein_kinase_ATP_BS"/>
</dbReference>
<dbReference type="PROSITE" id="PS51285">
    <property type="entry name" value="AGC_KINASE_CTER"/>
    <property type="match status" value="1"/>
</dbReference>
<keyword evidence="1" id="KW-0723">Serine/threonine-protein kinase</keyword>
<dbReference type="InterPro" id="IPR008271">
    <property type="entry name" value="Ser/Thr_kinase_AS"/>
</dbReference>
<dbReference type="PROSITE" id="PS50011">
    <property type="entry name" value="PROTEIN_KINASE_DOM"/>
    <property type="match status" value="1"/>
</dbReference>
<dbReference type="Proteomes" id="UP000469890">
    <property type="component" value="Unassembled WGS sequence"/>
</dbReference>
<dbReference type="InterPro" id="IPR017892">
    <property type="entry name" value="Pkinase_C"/>
</dbReference>
<keyword evidence="2" id="KW-0597">Phosphoprotein</keyword>
<keyword evidence="6 7" id="KW-0067">ATP-binding</keyword>
<organism evidence="10 11">
    <name type="scientific">Mucor circinelloides f. lusitanicus</name>
    <name type="common">Mucor racemosus var. lusitanicus</name>
    <dbReference type="NCBI Taxonomy" id="29924"/>
    <lineage>
        <taxon>Eukaryota</taxon>
        <taxon>Fungi</taxon>
        <taxon>Fungi incertae sedis</taxon>
        <taxon>Mucoromycota</taxon>
        <taxon>Mucoromycotina</taxon>
        <taxon>Mucoromycetes</taxon>
        <taxon>Mucorales</taxon>
        <taxon>Mucorineae</taxon>
        <taxon>Mucoraceae</taxon>
        <taxon>Mucor</taxon>
    </lineage>
</organism>
<dbReference type="FunFam" id="3.30.200.20:FF:000042">
    <property type="entry name" value="Aurora kinase A"/>
    <property type="match status" value="1"/>
</dbReference>
<dbReference type="PROSITE" id="PS00107">
    <property type="entry name" value="PROTEIN_KINASE_ATP"/>
    <property type="match status" value="1"/>
</dbReference>
<dbReference type="SMART" id="SM00220">
    <property type="entry name" value="S_TKc"/>
    <property type="match status" value="1"/>
</dbReference>
<comment type="caution">
    <text evidence="10">The sequence shown here is derived from an EMBL/GenBank/DDBJ whole genome shotgun (WGS) entry which is preliminary data.</text>
</comment>
<evidence type="ECO:0000313" key="10">
    <source>
        <dbReference type="EMBL" id="KAF1806335.1"/>
    </source>
</evidence>
<reference evidence="10 11" key="1">
    <citation type="submission" date="2019-09" db="EMBL/GenBank/DDBJ databases">
        <authorList>
            <consortium name="DOE Joint Genome Institute"/>
            <person name="Mondo S.J."/>
            <person name="Navarro-Mendoza M.I."/>
            <person name="Perez-Arques C."/>
            <person name="Panchal S."/>
            <person name="Nicolas F.E."/>
            <person name="Ganguly P."/>
            <person name="Pangilinan J."/>
            <person name="Grigoriev I."/>
            <person name="Heitman J."/>
            <person name="Sanya K."/>
            <person name="Garre V."/>
        </authorList>
    </citation>
    <scope>NUCLEOTIDE SEQUENCE [LARGE SCALE GENOMIC DNA]</scope>
    <source>
        <strain evidence="10 11">MU402</strain>
    </source>
</reference>
<dbReference type="InterPro" id="IPR000719">
    <property type="entry name" value="Prot_kinase_dom"/>
</dbReference>
<evidence type="ECO:0000256" key="7">
    <source>
        <dbReference type="PROSITE-ProRule" id="PRU10141"/>
    </source>
</evidence>
<evidence type="ECO:0000256" key="6">
    <source>
        <dbReference type="ARBA" id="ARBA00022840"/>
    </source>
</evidence>
<sequence length="572" mass="66011">MLEDDLNHFSLVRFIQDFKELDALLFKHFPKHRIPLPKLTQDNSKKSLLNTFKKKKKSNSQLIETYLSKCLSSVIGRSSLFRDFLAAQRDEDRVISKVQVRQLVAQHEVSQNTAAIEPMASLKRKRSINDTINDYQLIKVLGKGATGKVILVREQTSHRLFALKAITKSWSITKREVEHIRMERDILASLSAIHHPFLIRLNSAFQDRQNLYLVLDYHAGADLATLLQRYIRFPAEQCRLYAAEIVMGLQELHRHCILYRDLKPENVLLAADGHIVLTDFGLSKMFTDSDNKYDHRTTTFCGTPEYLAPEIILQDEEYSYAADFWSLGTMLYEMMIGITPFAADTPEEMYDRVLYDDLLFPNKFDPEAMDLIAGLLERDPLNRLGAGFGGVFELRTHAYFANHLNWKDVHAKQIQPCYIPLRTSETDLSNFDPDFLGMSTHIKEENDEAIILRQRWLPDSCPHGLQEHAFRGYSYIAEDERDIPYESEISFFSSEYMMYDEDDDDDMVFEPSLIDAVDTRVASDCDPATHKTLKSSRSMMMSPCSFNYNQNIRNSLVINSSVKDEDVSSWRS</sequence>
<accession>A0A8H4BPU4</accession>
<evidence type="ECO:0000256" key="2">
    <source>
        <dbReference type="ARBA" id="ARBA00022553"/>
    </source>
</evidence>
<gene>
    <name evidence="10" type="ORF">FB192DRAFT_1271397</name>
</gene>
<dbReference type="GO" id="GO:0004674">
    <property type="term" value="F:protein serine/threonine kinase activity"/>
    <property type="evidence" value="ECO:0007669"/>
    <property type="project" value="UniProtKB-KW"/>
</dbReference>
<dbReference type="InterPro" id="IPR011009">
    <property type="entry name" value="Kinase-like_dom_sf"/>
</dbReference>
<keyword evidence="4 7" id="KW-0547">Nucleotide-binding</keyword>
<evidence type="ECO:0000259" key="8">
    <source>
        <dbReference type="PROSITE" id="PS50011"/>
    </source>
</evidence>
<dbReference type="Pfam" id="PF00433">
    <property type="entry name" value="Pkinase_C"/>
    <property type="match status" value="1"/>
</dbReference>
<evidence type="ECO:0000313" key="11">
    <source>
        <dbReference type="Proteomes" id="UP000469890"/>
    </source>
</evidence>
<proteinExistence type="predicted"/>
<dbReference type="Pfam" id="PF00069">
    <property type="entry name" value="Pkinase"/>
    <property type="match status" value="1"/>
</dbReference>
<dbReference type="PROSITE" id="PS00108">
    <property type="entry name" value="PROTEIN_KINASE_ST"/>
    <property type="match status" value="1"/>
</dbReference>
<evidence type="ECO:0000256" key="3">
    <source>
        <dbReference type="ARBA" id="ARBA00022679"/>
    </source>
</evidence>
<dbReference type="GO" id="GO:0005524">
    <property type="term" value="F:ATP binding"/>
    <property type="evidence" value="ECO:0007669"/>
    <property type="project" value="UniProtKB-UniRule"/>
</dbReference>
<dbReference type="FunFam" id="1.10.510.10:FF:000008">
    <property type="entry name" value="Non-specific serine/threonine protein kinase"/>
    <property type="match status" value="1"/>
</dbReference>
<dbReference type="SMART" id="SM00133">
    <property type="entry name" value="S_TK_X"/>
    <property type="match status" value="1"/>
</dbReference>
<keyword evidence="5 10" id="KW-0418">Kinase</keyword>
<dbReference type="Gene3D" id="3.30.200.20">
    <property type="entry name" value="Phosphorylase Kinase, domain 1"/>
    <property type="match status" value="1"/>
</dbReference>